<feature type="signal peptide" evidence="10">
    <location>
        <begin position="1"/>
        <end position="21"/>
    </location>
</feature>
<keyword evidence="3" id="KW-0349">Heme</keyword>
<dbReference type="PRINTS" id="PR00460">
    <property type="entry name" value="BPEROXIDASE"/>
</dbReference>
<evidence type="ECO:0000256" key="4">
    <source>
        <dbReference type="ARBA" id="ARBA00022723"/>
    </source>
</evidence>
<dbReference type="InterPro" id="IPR010255">
    <property type="entry name" value="Haem_peroxidase_sf"/>
</dbReference>
<evidence type="ECO:0000256" key="6">
    <source>
        <dbReference type="ARBA" id="ARBA00023004"/>
    </source>
</evidence>
<evidence type="ECO:0000256" key="7">
    <source>
        <dbReference type="ARBA" id="ARBA00023324"/>
    </source>
</evidence>
<evidence type="ECO:0000259" key="11">
    <source>
        <dbReference type="PROSITE" id="PS50873"/>
    </source>
</evidence>
<evidence type="ECO:0000256" key="3">
    <source>
        <dbReference type="ARBA" id="ARBA00022617"/>
    </source>
</evidence>
<dbReference type="InterPro" id="IPR019794">
    <property type="entry name" value="Peroxidases_AS"/>
</dbReference>
<feature type="region of interest" description="Disordered" evidence="9">
    <location>
        <begin position="303"/>
        <end position="338"/>
    </location>
</feature>
<evidence type="ECO:0000256" key="9">
    <source>
        <dbReference type="SAM" id="MobiDB-lite"/>
    </source>
</evidence>
<keyword evidence="13" id="KW-1185">Reference proteome</keyword>
<dbReference type="SUPFAM" id="SSF48113">
    <property type="entry name" value="Heme-dependent peroxidases"/>
    <property type="match status" value="1"/>
</dbReference>
<dbReference type="OrthoDB" id="9759743at2"/>
<sequence>MMKMTRLIITSAIAMSAPSFSYPGMAKSESGKTHNAPPATSSMMPQAESADSSIDQMIPRLIVEGESNLPVVDMGPLRKNESSENPLGSNFNYAQAFAKLDFEQVKADMKAVLTDSKEFWPADYGHYGPLFIRLSWHSAGTYRAIDGRGGSDGGQMRFYPLAQWPDNANLDKARLLIQPVVDKYYPNLSWADAMVLAGDIAMRDMGFETLGVAGGRIDDWAPDMVYWGPEDEFLKSERFDENGNLMLPLAASVMGLIYVNPEGPDGKPDPLLSAERIRTTFGRMGMNDEETVALIAGGHTFGKTHGAPRPKECPDPKANCPAAKGPKTNTSGIEGPWTPKPIEWTHEYLTNLFKYDWKLTKGPG</sequence>
<keyword evidence="10" id="KW-0732">Signal</keyword>
<dbReference type="PRINTS" id="PR00458">
    <property type="entry name" value="PEROXIDASE"/>
</dbReference>
<evidence type="ECO:0000313" key="13">
    <source>
        <dbReference type="Proteomes" id="UP000192907"/>
    </source>
</evidence>
<evidence type="ECO:0000256" key="2">
    <source>
        <dbReference type="ARBA" id="ARBA00022559"/>
    </source>
</evidence>
<comment type="cofactor">
    <cofactor evidence="1">
        <name>heme b</name>
        <dbReference type="ChEBI" id="CHEBI:60344"/>
    </cofactor>
</comment>
<dbReference type="GO" id="GO:0042744">
    <property type="term" value="P:hydrogen peroxide catabolic process"/>
    <property type="evidence" value="ECO:0007669"/>
    <property type="project" value="UniProtKB-KW"/>
</dbReference>
<evidence type="ECO:0000313" key="12">
    <source>
        <dbReference type="EMBL" id="SMF64401.1"/>
    </source>
</evidence>
<dbReference type="AlphaFoldDB" id="A0A1Y6CIJ8"/>
<accession>A0A1Y6CIJ8</accession>
<organism evidence="12 13">
    <name type="scientific">Pseudobacteriovorax antillogorgiicola</name>
    <dbReference type="NCBI Taxonomy" id="1513793"/>
    <lineage>
        <taxon>Bacteria</taxon>
        <taxon>Pseudomonadati</taxon>
        <taxon>Bdellovibrionota</taxon>
        <taxon>Oligoflexia</taxon>
        <taxon>Oligoflexales</taxon>
        <taxon>Pseudobacteriovoracaceae</taxon>
        <taxon>Pseudobacteriovorax</taxon>
    </lineage>
</organism>
<feature type="chain" id="PRO_5012328385" evidence="10">
    <location>
        <begin position="22"/>
        <end position="364"/>
    </location>
</feature>
<dbReference type="Gene3D" id="1.10.520.10">
    <property type="match status" value="1"/>
</dbReference>
<keyword evidence="6" id="KW-0408">Iron</keyword>
<dbReference type="STRING" id="1513793.SAMN06296036_12236"/>
<dbReference type="GO" id="GO:0046872">
    <property type="term" value="F:metal ion binding"/>
    <property type="evidence" value="ECO:0007669"/>
    <property type="project" value="UniProtKB-KW"/>
</dbReference>
<dbReference type="Gene3D" id="1.10.420.10">
    <property type="entry name" value="Peroxidase, domain 2"/>
    <property type="match status" value="1"/>
</dbReference>
<dbReference type="InterPro" id="IPR002016">
    <property type="entry name" value="Haem_peroxidase"/>
</dbReference>
<dbReference type="GO" id="GO:0070301">
    <property type="term" value="P:cellular response to hydrogen peroxide"/>
    <property type="evidence" value="ECO:0007669"/>
    <property type="project" value="TreeGrafter"/>
</dbReference>
<dbReference type="PROSITE" id="PS00435">
    <property type="entry name" value="PEROXIDASE_1"/>
    <property type="match status" value="1"/>
</dbReference>
<keyword evidence="4" id="KW-0479">Metal-binding</keyword>
<dbReference type="GO" id="GO:0020037">
    <property type="term" value="F:heme binding"/>
    <property type="evidence" value="ECO:0007669"/>
    <property type="project" value="InterPro"/>
</dbReference>
<dbReference type="InterPro" id="IPR000763">
    <property type="entry name" value="Catalase_peroxidase"/>
</dbReference>
<dbReference type="GO" id="GO:0004096">
    <property type="term" value="F:catalase activity"/>
    <property type="evidence" value="ECO:0007669"/>
    <property type="project" value="InterPro"/>
</dbReference>
<dbReference type="RefSeq" id="WP_132323351.1">
    <property type="nucleotide sequence ID" value="NZ_FWZT01000022.1"/>
</dbReference>
<evidence type="ECO:0000256" key="1">
    <source>
        <dbReference type="ARBA" id="ARBA00001970"/>
    </source>
</evidence>
<dbReference type="InterPro" id="IPR019793">
    <property type="entry name" value="Peroxidases_heam-ligand_BS"/>
</dbReference>
<dbReference type="PANTHER" id="PTHR30555">
    <property type="entry name" value="HYDROPEROXIDASE I, BIFUNCTIONAL CATALASE-PEROXIDASE"/>
    <property type="match status" value="1"/>
</dbReference>
<dbReference type="PROSITE" id="PS50873">
    <property type="entry name" value="PEROXIDASE_4"/>
    <property type="match status" value="1"/>
</dbReference>
<dbReference type="Proteomes" id="UP000192907">
    <property type="component" value="Unassembled WGS sequence"/>
</dbReference>
<dbReference type="EMBL" id="FWZT01000022">
    <property type="protein sequence ID" value="SMF64401.1"/>
    <property type="molecule type" value="Genomic_DNA"/>
</dbReference>
<comment type="catalytic activity">
    <reaction evidence="8">
        <text>2 H2O2 = O2 + 2 H2O</text>
        <dbReference type="Rhea" id="RHEA:20309"/>
        <dbReference type="ChEBI" id="CHEBI:15377"/>
        <dbReference type="ChEBI" id="CHEBI:15379"/>
        <dbReference type="ChEBI" id="CHEBI:16240"/>
        <dbReference type="EC" id="1.11.1.21"/>
    </reaction>
</comment>
<feature type="domain" description="Plant heme peroxidase family profile" evidence="11">
    <location>
        <begin position="170"/>
        <end position="305"/>
    </location>
</feature>
<keyword evidence="2 12" id="KW-0575">Peroxidase</keyword>
<reference evidence="13" key="1">
    <citation type="submission" date="2017-04" db="EMBL/GenBank/DDBJ databases">
        <authorList>
            <person name="Varghese N."/>
            <person name="Submissions S."/>
        </authorList>
    </citation>
    <scope>NUCLEOTIDE SEQUENCE [LARGE SCALE GENOMIC DNA]</scope>
    <source>
        <strain evidence="13">RKEM611</strain>
    </source>
</reference>
<name>A0A1Y6CIJ8_9BACT</name>
<dbReference type="GO" id="GO:0005829">
    <property type="term" value="C:cytosol"/>
    <property type="evidence" value="ECO:0007669"/>
    <property type="project" value="TreeGrafter"/>
</dbReference>
<dbReference type="PROSITE" id="PS00436">
    <property type="entry name" value="PEROXIDASE_2"/>
    <property type="match status" value="1"/>
</dbReference>
<dbReference type="Pfam" id="PF00141">
    <property type="entry name" value="peroxidase"/>
    <property type="match status" value="1"/>
</dbReference>
<gene>
    <name evidence="12" type="ORF">SAMN06296036_12236</name>
</gene>
<keyword evidence="5" id="KW-0560">Oxidoreductase</keyword>
<keyword evidence="7" id="KW-0376">Hydrogen peroxide</keyword>
<evidence type="ECO:0000256" key="8">
    <source>
        <dbReference type="ARBA" id="ARBA00049145"/>
    </source>
</evidence>
<protein>
    <submittedName>
        <fullName evidence="12">Peroxidase</fullName>
    </submittedName>
</protein>
<proteinExistence type="predicted"/>
<dbReference type="PANTHER" id="PTHR30555:SF0">
    <property type="entry name" value="CATALASE-PEROXIDASE"/>
    <property type="match status" value="1"/>
</dbReference>
<feature type="region of interest" description="Disordered" evidence="9">
    <location>
        <begin position="25"/>
        <end position="46"/>
    </location>
</feature>
<evidence type="ECO:0000256" key="10">
    <source>
        <dbReference type="SAM" id="SignalP"/>
    </source>
</evidence>
<evidence type="ECO:0000256" key="5">
    <source>
        <dbReference type="ARBA" id="ARBA00023002"/>
    </source>
</evidence>